<name>A0ABR2KPF7_9EUKA</name>
<feature type="transmembrane region" description="Helical" evidence="2">
    <location>
        <begin position="710"/>
        <end position="736"/>
    </location>
</feature>
<organism evidence="4 5">
    <name type="scientific">Tritrichomonas musculus</name>
    <dbReference type="NCBI Taxonomy" id="1915356"/>
    <lineage>
        <taxon>Eukaryota</taxon>
        <taxon>Metamonada</taxon>
        <taxon>Parabasalia</taxon>
        <taxon>Tritrichomonadida</taxon>
        <taxon>Tritrichomonadidae</taxon>
        <taxon>Tritrichomonas</taxon>
    </lineage>
</organism>
<comment type="caution">
    <text evidence="4">The sequence shown here is derived from an EMBL/GenBank/DDBJ whole genome shotgun (WGS) entry which is preliminary data.</text>
</comment>
<feature type="signal peptide" evidence="3">
    <location>
        <begin position="1"/>
        <end position="19"/>
    </location>
</feature>
<protein>
    <recommendedName>
        <fullName evidence="6">Right handed beta helix domain-containing protein</fullName>
    </recommendedName>
</protein>
<feature type="region of interest" description="Disordered" evidence="1">
    <location>
        <begin position="749"/>
        <end position="790"/>
    </location>
</feature>
<dbReference type="Proteomes" id="UP001470230">
    <property type="component" value="Unassembled WGS sequence"/>
</dbReference>
<accession>A0ABR2KPF7</accession>
<dbReference type="EMBL" id="JAPFFF010000004">
    <property type="protein sequence ID" value="KAK8891875.1"/>
    <property type="molecule type" value="Genomic_DNA"/>
</dbReference>
<keyword evidence="2" id="KW-0472">Membrane</keyword>
<reference evidence="4 5" key="1">
    <citation type="submission" date="2024-04" db="EMBL/GenBank/DDBJ databases">
        <title>Tritrichomonas musculus Genome.</title>
        <authorList>
            <person name="Alves-Ferreira E."/>
            <person name="Grigg M."/>
            <person name="Lorenzi H."/>
            <person name="Galac M."/>
        </authorList>
    </citation>
    <scope>NUCLEOTIDE SEQUENCE [LARGE SCALE GENOMIC DNA]</scope>
    <source>
        <strain evidence="4 5">EAF2021</strain>
    </source>
</reference>
<evidence type="ECO:0008006" key="6">
    <source>
        <dbReference type="Google" id="ProtNLM"/>
    </source>
</evidence>
<evidence type="ECO:0000256" key="1">
    <source>
        <dbReference type="SAM" id="MobiDB-lite"/>
    </source>
</evidence>
<keyword evidence="5" id="KW-1185">Reference proteome</keyword>
<keyword evidence="2" id="KW-0812">Transmembrane</keyword>
<keyword evidence="3" id="KW-0732">Signal</keyword>
<evidence type="ECO:0000256" key="2">
    <source>
        <dbReference type="SAM" id="Phobius"/>
    </source>
</evidence>
<evidence type="ECO:0000256" key="3">
    <source>
        <dbReference type="SAM" id="SignalP"/>
    </source>
</evidence>
<keyword evidence="2" id="KW-1133">Transmembrane helix</keyword>
<evidence type="ECO:0000313" key="4">
    <source>
        <dbReference type="EMBL" id="KAK8891875.1"/>
    </source>
</evidence>
<proteinExistence type="predicted"/>
<sequence length="790" mass="91320">MLIFYFLSFILSTDIYLNASSNIDNNDECFEKYGCSINALMQYFEDTNGDTLHILSDINKPEDSYRLLAWISTKSYSEFTIIGSPSIINMNFVKSNQQYKIILNESIITFENIFFYNINSPLLSTNQGIITLKNVRFENTQENDDNLIKIESSTCYFSNISIHKANIYHHSFFSFTETKIQIYTACIYDFNLLSSDSFLFNFNDNCQAEINKLSFIRSKSINTVIQISNSVFQMKKTCVYNANITLTNIQNSESTFDQMTISGSDFSFGRIIDSCLSLQNFQIFDSSSSKTIFESDHSVFYFTNHCYLNSTFSTIIRTNGILNSTTIFYNCSFNSIIGTASFFVFSNSNVKFINLKIIDLFIPNYCNFFNGKNTDTVINSSTFRNIYSIGQSSFVISIKDNFIKIYDSSILDIETQFLTVFLGYWEVNNCIFMNCQCYIPNSHFLMTIIEASNFKTGIISGTEFNKCKVFLSSIYCFQGENITVVNSNFSECLGSKASSVSAMKSNITIKHSNFIENNNPFPNGIVTLISSGVIFDDCNFIHLPSSPAPVLRIINPLNLIFSRVTATRYNVFAIFFHVHVPIIFSYCSFEYSFSNTFYISDFNNVFQFDNVSFPKISLTFEGEVNKSEENFDIFSKKEAKILKNENYYKTHEEYAFSETRYLEYMKNLEPLSHNSTPFRVIPYVNAFPNCDFINDIEQVLNSFKKRDQALIFLSFLIMTLITIRYFLVDFLCRLIYHIISKIKSKKTEIQGEQQQKQQKNEETKKKPQLKQQNKNKNQFKNQKVKNKKQS</sequence>
<feature type="compositionally biased region" description="Low complexity" evidence="1">
    <location>
        <begin position="769"/>
        <end position="781"/>
    </location>
</feature>
<evidence type="ECO:0000313" key="5">
    <source>
        <dbReference type="Proteomes" id="UP001470230"/>
    </source>
</evidence>
<gene>
    <name evidence="4" type="ORF">M9Y10_029097</name>
</gene>
<feature type="chain" id="PRO_5046341986" description="Right handed beta helix domain-containing protein" evidence="3">
    <location>
        <begin position="20"/>
        <end position="790"/>
    </location>
</feature>